<keyword evidence="6 12" id="KW-0028">Amino-acid biosynthesis</keyword>
<comment type="catalytic activity">
    <reaction evidence="11 12">
        <text>(1S,2R)-1-C-(indol-3-yl)glycerol 3-phosphate + L-serine = D-glyceraldehyde 3-phosphate + L-tryptophan + H2O</text>
        <dbReference type="Rhea" id="RHEA:10532"/>
        <dbReference type="ChEBI" id="CHEBI:15377"/>
        <dbReference type="ChEBI" id="CHEBI:33384"/>
        <dbReference type="ChEBI" id="CHEBI:57912"/>
        <dbReference type="ChEBI" id="CHEBI:58866"/>
        <dbReference type="ChEBI" id="CHEBI:59776"/>
        <dbReference type="EC" id="4.2.1.20"/>
    </reaction>
</comment>
<dbReference type="SUPFAM" id="SSF53686">
    <property type="entry name" value="Tryptophan synthase beta subunit-like PLP-dependent enzymes"/>
    <property type="match status" value="1"/>
</dbReference>
<dbReference type="NCBIfam" id="TIGR01415">
    <property type="entry name" value="trpB_rel"/>
    <property type="match status" value="1"/>
</dbReference>
<dbReference type="Gene3D" id="3.40.50.1100">
    <property type="match status" value="2"/>
</dbReference>
<dbReference type="GO" id="GO:0052684">
    <property type="term" value="F:L-serine hydro-lyase (adding indole, L-tryptophan-forming) activity"/>
    <property type="evidence" value="ECO:0007669"/>
    <property type="project" value="TreeGrafter"/>
</dbReference>
<comment type="subunit">
    <text evidence="5 12">Tetramer of two alpha and two beta chains.</text>
</comment>
<evidence type="ECO:0000256" key="6">
    <source>
        <dbReference type="ARBA" id="ARBA00022605"/>
    </source>
</evidence>
<evidence type="ECO:0000256" key="10">
    <source>
        <dbReference type="ARBA" id="ARBA00023239"/>
    </source>
</evidence>
<keyword evidence="10 12" id="KW-0456">Lyase</keyword>
<keyword evidence="8 12" id="KW-0663">Pyridoxal phosphate</keyword>
<keyword evidence="9 12" id="KW-0057">Aromatic amino acid biosynthesis</keyword>
<feature type="domain" description="Tryptophan synthase beta chain-like PALP" evidence="13">
    <location>
        <begin position="77"/>
        <end position="414"/>
    </location>
</feature>
<keyword evidence="7 12" id="KW-0822">Tryptophan biosynthesis</keyword>
<dbReference type="NCBIfam" id="NF009057">
    <property type="entry name" value="PRK12391.1"/>
    <property type="match status" value="1"/>
</dbReference>
<dbReference type="PANTHER" id="PTHR48077">
    <property type="entry name" value="TRYPTOPHAN SYNTHASE-RELATED"/>
    <property type="match status" value="1"/>
</dbReference>
<evidence type="ECO:0000256" key="7">
    <source>
        <dbReference type="ARBA" id="ARBA00022822"/>
    </source>
</evidence>
<evidence type="ECO:0000256" key="5">
    <source>
        <dbReference type="ARBA" id="ARBA00011270"/>
    </source>
</evidence>
<dbReference type="HAMAP" id="MF_00133">
    <property type="entry name" value="Trp_synth_beta"/>
    <property type="match status" value="1"/>
</dbReference>
<evidence type="ECO:0000256" key="11">
    <source>
        <dbReference type="ARBA" id="ARBA00049047"/>
    </source>
</evidence>
<feature type="modified residue" description="N6-(pyridoxal phosphate)lysine" evidence="12">
    <location>
        <position position="113"/>
    </location>
</feature>
<comment type="similarity">
    <text evidence="4 12">Belongs to the TrpB family.</text>
</comment>
<dbReference type="PIRSF" id="PIRSF500824">
    <property type="entry name" value="TrpB_prok"/>
    <property type="match status" value="1"/>
</dbReference>
<protein>
    <recommendedName>
        <fullName evidence="12">Tryptophan synthase beta chain</fullName>
        <ecNumber evidence="12">4.2.1.20</ecNumber>
    </recommendedName>
</protein>
<dbReference type="GO" id="GO:0005737">
    <property type="term" value="C:cytoplasm"/>
    <property type="evidence" value="ECO:0007669"/>
    <property type="project" value="TreeGrafter"/>
</dbReference>
<proteinExistence type="inferred from homology"/>
<dbReference type="eggNOG" id="arCOG01432">
    <property type="taxonomic scope" value="Archaea"/>
</dbReference>
<dbReference type="KEGG" id="vdi:Vdis_2212"/>
<evidence type="ECO:0000313" key="14">
    <source>
        <dbReference type="EMBL" id="ADN51580.1"/>
    </source>
</evidence>
<dbReference type="InterPro" id="IPR023026">
    <property type="entry name" value="Trp_synth_beta/beta-like"/>
</dbReference>
<dbReference type="PANTHER" id="PTHR48077:SF6">
    <property type="entry name" value="TRYPTOPHAN SYNTHASE"/>
    <property type="match status" value="1"/>
</dbReference>
<reference evidence="14 15" key="1">
    <citation type="journal article" date="2010" name="Stand. Genomic Sci.">
        <title>Complete genome sequence of Vulcanisaeta distributa type strain (IC-017).</title>
        <authorList>
            <person name="Mavromatis K."/>
            <person name="Sikorski J."/>
            <person name="Pabst E."/>
            <person name="Teshima H."/>
            <person name="Lapidus A."/>
            <person name="Lucas S."/>
            <person name="Nolan M."/>
            <person name="Glavina Del Rio T."/>
            <person name="Cheng J.F."/>
            <person name="Bruce D."/>
            <person name="Goodwin L."/>
            <person name="Pitluck S."/>
            <person name="Liolios K."/>
            <person name="Ivanova N."/>
            <person name="Mikhailova N."/>
            <person name="Pati A."/>
            <person name="Chen A."/>
            <person name="Palaniappan K."/>
            <person name="Land M."/>
            <person name="Hauser L."/>
            <person name="Chang Y.J."/>
            <person name="Jeffries C.D."/>
            <person name="Rohde M."/>
            <person name="Spring S."/>
            <person name="Goker M."/>
            <person name="Wirth R."/>
            <person name="Woyke T."/>
            <person name="Bristow J."/>
            <person name="Eisen J.A."/>
            <person name="Markowitz V."/>
            <person name="Hugenholtz P."/>
            <person name="Klenk H.P."/>
            <person name="Kyrpides N.C."/>
        </authorList>
    </citation>
    <scope>NUCLEOTIDE SEQUENCE [LARGE SCALE GENOMIC DNA]</scope>
    <source>
        <strain evidence="15">DSM 14429 / JCM 11212 / NBRC 100878 / IC-017</strain>
    </source>
</reference>
<evidence type="ECO:0000256" key="2">
    <source>
        <dbReference type="ARBA" id="ARBA00002786"/>
    </source>
</evidence>
<organism evidence="14 15">
    <name type="scientific">Vulcanisaeta distributa (strain DSM 14429 / JCM 11212 / NBRC 100878 / IC-017)</name>
    <dbReference type="NCBI Taxonomy" id="572478"/>
    <lineage>
        <taxon>Archaea</taxon>
        <taxon>Thermoproteota</taxon>
        <taxon>Thermoprotei</taxon>
        <taxon>Thermoproteales</taxon>
        <taxon>Thermoproteaceae</taxon>
        <taxon>Vulcanisaeta</taxon>
    </lineage>
</organism>
<dbReference type="Proteomes" id="UP000006681">
    <property type="component" value="Chromosome"/>
</dbReference>
<evidence type="ECO:0000256" key="8">
    <source>
        <dbReference type="ARBA" id="ARBA00022898"/>
    </source>
</evidence>
<evidence type="ECO:0000256" key="12">
    <source>
        <dbReference type="HAMAP-Rule" id="MF_00133"/>
    </source>
</evidence>
<dbReference type="Pfam" id="PF00291">
    <property type="entry name" value="PALP"/>
    <property type="match status" value="1"/>
</dbReference>
<dbReference type="InterPro" id="IPR006316">
    <property type="entry name" value="Trp_synth_b-like"/>
</dbReference>
<comment type="function">
    <text evidence="2 12">The beta subunit is responsible for the synthesis of L-tryptophan from indole and L-serine.</text>
</comment>
<comment type="pathway">
    <text evidence="3 12">Amino-acid biosynthesis; L-tryptophan biosynthesis; L-tryptophan from chorismate: step 5/5.</text>
</comment>
<evidence type="ECO:0000313" key="15">
    <source>
        <dbReference type="Proteomes" id="UP000006681"/>
    </source>
</evidence>
<reference evidence="15" key="2">
    <citation type="journal article" date="2010" name="Stand. Genomic Sci.">
        <title>Complete genome sequence of Vulcanisaeta distributa type strain (IC-017T).</title>
        <authorList>
            <person name="Mavromatis K."/>
            <person name="Sikorski J."/>
            <person name="Pabst E."/>
            <person name="Teshima H."/>
            <person name="Lapidus A."/>
            <person name="Lucas S."/>
            <person name="Nolan M."/>
            <person name="Glavina Del Rio T."/>
            <person name="Cheng J."/>
            <person name="Bruce D."/>
            <person name="Goodwin L."/>
            <person name="Pitluck S."/>
            <person name="Liolios K."/>
            <person name="Ivanova N."/>
            <person name="Mikhailova N."/>
            <person name="Pati A."/>
            <person name="Chen A."/>
            <person name="Palaniappan K."/>
            <person name="Land M."/>
            <person name="Hauser L."/>
            <person name="Chang Y."/>
            <person name="Jeffries C."/>
            <person name="Rohde M."/>
            <person name="Spring S."/>
            <person name="Goker M."/>
            <person name="Wirth R."/>
            <person name="Woyke T."/>
            <person name="Bristow J."/>
            <person name="Eisen J."/>
            <person name="Markowitz V."/>
            <person name="Hugenholtz P."/>
            <person name="Klenk H."/>
            <person name="Kyrpides N."/>
        </authorList>
    </citation>
    <scope>NUCLEOTIDE SEQUENCE [LARGE SCALE GENOMIC DNA]</scope>
    <source>
        <strain evidence="15">DSM 14429 / JCM 11212 / NBRC 100878 / IC-017</strain>
    </source>
</reference>
<dbReference type="UniPathway" id="UPA00035">
    <property type="reaction ID" value="UER00044"/>
</dbReference>
<comment type="cofactor">
    <cofactor evidence="1 12">
        <name>pyridoxal 5'-phosphate</name>
        <dbReference type="ChEBI" id="CHEBI:597326"/>
    </cofactor>
</comment>
<sequence>MGLEKYRIDLPIDEIPTYWYNILADLPEPLPPPYDPDNGKRLELLKQVIPSEPLRLEFSTERFVKIPEEVLERYLQVGRPTPLIRAKRFEEYLNAPVRIYLKMEGYTYTGSHKINSALAWVYYALKDGAKFVTTETGAGQWGSAVALAAALFKVKAHIFMVRASYYAKPLRRYLMQMYGAEVHPSPSELTEFGRKLLRENPNHPGSLGIAITESAEYALKNGGKYVVGSVINADIMFKTIAGLEAKKQLELIGEDPDVMIGVVGGGSNWGGAFYPFIGEELRSGKVRRRYIAVGALEVPKVTRGVYKYDDPDTGRVLPQLKMYTIGADFVPPPIYAGGLRYHAVAPTLSYLMYKGYVEGRDYDQETVFKMAQIFAQVEGYVPAPETAHVLPVVKEIADEARRTGEKRVILISFSGHGLLDLGNYADVLGFEKA</sequence>
<dbReference type="HOGENOM" id="CLU_042858_1_0_2"/>
<dbReference type="InterPro" id="IPR001926">
    <property type="entry name" value="TrpB-like_PALP"/>
</dbReference>
<gene>
    <name evidence="12" type="primary">trpB</name>
    <name evidence="14" type="ordered locus">Vdis_2212</name>
</gene>
<dbReference type="AlphaFoldDB" id="E1QQ93"/>
<dbReference type="EC" id="4.2.1.20" evidence="12"/>
<accession>E1QQ93</accession>
<keyword evidence="15" id="KW-1185">Reference proteome</keyword>
<dbReference type="GO" id="GO:0004834">
    <property type="term" value="F:tryptophan synthase activity"/>
    <property type="evidence" value="ECO:0007669"/>
    <property type="project" value="UniProtKB-UniRule"/>
</dbReference>
<evidence type="ECO:0000256" key="4">
    <source>
        <dbReference type="ARBA" id="ARBA00009982"/>
    </source>
</evidence>
<dbReference type="EMBL" id="CP002100">
    <property type="protein sequence ID" value="ADN51580.1"/>
    <property type="molecule type" value="Genomic_DNA"/>
</dbReference>
<evidence type="ECO:0000256" key="9">
    <source>
        <dbReference type="ARBA" id="ARBA00023141"/>
    </source>
</evidence>
<evidence type="ECO:0000259" key="13">
    <source>
        <dbReference type="Pfam" id="PF00291"/>
    </source>
</evidence>
<dbReference type="GO" id="GO:0030170">
    <property type="term" value="F:pyridoxal phosphate binding"/>
    <property type="evidence" value="ECO:0007669"/>
    <property type="project" value="InterPro"/>
</dbReference>
<name>E1QQ93_VULDI</name>
<evidence type="ECO:0000256" key="3">
    <source>
        <dbReference type="ARBA" id="ARBA00004733"/>
    </source>
</evidence>
<evidence type="ECO:0000256" key="1">
    <source>
        <dbReference type="ARBA" id="ARBA00001933"/>
    </source>
</evidence>
<dbReference type="STRING" id="572478.Vdis_2212"/>
<dbReference type="PIRSF" id="PIRSF001413">
    <property type="entry name" value="Trp_syn_beta"/>
    <property type="match status" value="1"/>
</dbReference>
<dbReference type="InterPro" id="IPR036052">
    <property type="entry name" value="TrpB-like_PALP_sf"/>
</dbReference>